<gene>
    <name evidence="3" type="primary">sprA</name>
    <name evidence="3" type="ORF">F3059_10000</name>
</gene>
<accession>A0A6N6M2I2</accession>
<evidence type="ECO:0000313" key="3">
    <source>
        <dbReference type="EMBL" id="KAB1063392.1"/>
    </source>
</evidence>
<sequence>MEKISSENRIRLFVFFIFSLIAALTDVVKADDIPMPQVQPADSNDNDTVPNLKYPIQDQSNTPFNQDYTPMDLDDPSNIKKELIYDPETGKYYYRQKLGNSLNYRPENYMTFDEYRNYKDKEATSKYWSDKVAAENEFNKEGGFEVPDIKVENKTFDRIFGGNTIDIRPSGSAELIFGVNVSKTENPALPERQRRISTFDFDQRIQLNVIGNIGDKLKLTTNYNTEATFSFENQVKLDYTAYEDDIIQKIEAGNISMPLNSTLIQGSQSLFGFKTQLKFGRLTVTPFFSQQRGKKKNITVEGGAQVTEFEIKADNYEDNKHFFVSHFFRDNYEDATSSPPYVTSKANITKIEVWVTNTNNRVQNVRNILAFQDLGESNRNRLYNGSGNIQVLSQTGIDDNRANSLYENVKNVPQVRQFLNANQYLDAQGYEARVDYHKVGLARKLDQSEFTYHPQLGYISVNQKLQPNQVLAVAFQYTYQGRTYQVGEFSTDVNGDQPLMLKLLKSTELRTDVPMWDLMMKNVYSLSAYQVQSNEFKLNVWYLDRDRGVETNFIDDGPADVNGRPLIQVLGLDKLDVNKKPNPDGVFDFLTFQNQYVPTINPDNGRIYFPTLEPFGQTIREKMGTEELGDLYAFDSLYTVPREIAKVSFPDKNRFTIKGEFQSSSSNEIALNALNVPEGSVKVTAGGRELVENQDYTVDYTLGRVKILNEGLLESGTPINISLESNASFNVQQQTLIGSRFDYKVSEDLMFGGTIMNLSERPVTRKTNVYEEPMSNTVYGLDGTYRTDAPFLTKFVDNIPFLDTKEKSTIQVSGEFAQLLPGHNKAIGDEGTSYIDDFEGSQTTIDLRSRTMWSLASVPQGQPDLFPEAELTNNLATNFNRALLAWYTIDPLFWRNDARTPDHIADDEDMQSNHFMRQVPLDEVFPNRQAANAQFNNIPTFDLAFYPREKGPYNYDVDGTDRNGNQYGYGVEQGANGGVRLRRPERRWAGIQRPIIQQDFNSANVEYIQFWVMDPFNEDYEYGSDNGKLYINLGTISEDIQKDGQIIYENLIDTEDRPANRVLTEQYTSAYGRFTPGQRYVNGFDNNPDARSNQDIGLDGLRNDEERVFFESYINELTTLIPGANVSDPSSDDFLYYQGDGLDNQQANILERYKYFNNHDGNSPIAGQSGDAAIGSTRPDAEDINDDNNLDDIENYWQYSVDISQQEINPNNIGDNYITDMLETTVTTTNGQSRNIRWYQFRIPLDEGTPIGNIRDFRSIRFMRMFMRGFSNPVVMRFARLELVRGEWRRFDGSLQEPGDYLVEDENTEFVVQAVNFEENSERTPVNYVIPPDIQREINIGTTNQQQLNEQSLEVAVCDLKDGEARAAYRQMDLDLLSYGKIKMFVHGESRDQANPIENDEVTVFMRLGTDFENNYYEYEIPLKITPPGVYNSDDDAAKRRVWPEANNFEVDFDALKQAKTNRNRSSNNNPNTVNNQSRFEYNDGKATIYVKGNPNLATVKTIMIGIRNPKAQPGSEDDGMPKCATVWFNELRLSEFNDQAGWAAIGRMNAQLADFATVAVSGQMSTPGWGTIEQKVSERQRETIQQFDVSSNMSLGKFFGKKSGIKIPAYVGYQEYVSRPQFAPLAPDIEFDDYVNESYPDGGKQDSVRRVQETRRIRRSINLTNVRKEKTNPQKKSRFYDISNFSATLSYSEDFERDFNTEYDRTKRYRGGITYNHSFDPENIKPFNKINFLRKSKYLRLIRDFNFYLLPKQISFSTNVDRRYNERKVRNNQPDITADMPPFYNKSFNWNRNYSMRWDLTRSLKLDFQANNQALIEEPRGAVNKDVYEDQYDQWKDSVWTAIKDFGTNTRYNHQIGLNYSLPLNKIPALDWINSSARYNATYNWDRAPFAADSLGNTIQNTRQVSINASFNFLSLYNKVKFLREINRKAQLAQREKQRDQRGGGRRQTRNDTTEKKDDNKLSILEHTVKSLMMFKNASASYSRNQGVMLPGYSPEHRMLGMNPDFSAPGAGFIVGQQDNFSDDGLNFLDHAQQKGWLVQEEAFNQMYSETYSERFNYRLTMEPVKDLRVELTGNYDESRNFSTYNRWYDTLIYEDGTEAYDLFNRESPITTGNFSRSFFSFPTSFIQDNDQYVNEAFQNFSDFRTDVSRRLSAENPYTSPDTEFEGDSIQTDQEFYQGYGPTHPEVLIPAFMAAYSGKEAKDVNLNPFSKAPMPNWRLTYTGLSKLKALKKWFKSVTLSHAYQSTFSIASYQTNVLYEDPEDVGYTSVRDPVNGVNIVPQNEYRTVTIQESFSPLINIDMSWKNSLITRFEVRYDRSLSLSIANAQITETRGQEYTVGLGYTFDQIKIPFTLPSKQDKIKSDLRTRADFSIRNNYTILRKLDTDIRPNEPTGGQRIMSIKLTADYSLSKNLNIRLFFDRVVNTPVISLAYPTANTNAGLSIRFTITG</sequence>
<proteinExistence type="predicted"/>
<dbReference type="OrthoDB" id="9806090at2"/>
<dbReference type="NCBIfam" id="TIGR04189">
    <property type="entry name" value="surface_SprA"/>
    <property type="match status" value="1"/>
</dbReference>
<protein>
    <submittedName>
        <fullName evidence="3">Cell surface protein SprA</fullName>
    </submittedName>
</protein>
<name>A0A6N6M2I2_9FLAO</name>
<dbReference type="InterPro" id="IPR025684">
    <property type="entry name" value="SprA_N_dom"/>
</dbReference>
<dbReference type="Proteomes" id="UP000435357">
    <property type="component" value="Unassembled WGS sequence"/>
</dbReference>
<evidence type="ECO:0000256" key="1">
    <source>
        <dbReference type="SAM" id="MobiDB-lite"/>
    </source>
</evidence>
<dbReference type="Pfam" id="PF14349">
    <property type="entry name" value="SprA_N"/>
    <property type="match status" value="2"/>
</dbReference>
<feature type="compositionally biased region" description="Low complexity" evidence="1">
    <location>
        <begin position="1464"/>
        <end position="1479"/>
    </location>
</feature>
<evidence type="ECO:0000259" key="2">
    <source>
        <dbReference type="Pfam" id="PF14349"/>
    </source>
</evidence>
<organism evidence="3 4">
    <name type="scientific">Salibacter halophilus</name>
    <dbReference type="NCBI Taxonomy" id="1803916"/>
    <lineage>
        <taxon>Bacteria</taxon>
        <taxon>Pseudomonadati</taxon>
        <taxon>Bacteroidota</taxon>
        <taxon>Flavobacteriia</taxon>
        <taxon>Flavobacteriales</taxon>
        <taxon>Salibacteraceae</taxon>
        <taxon>Salibacter</taxon>
    </lineage>
</organism>
<evidence type="ECO:0000313" key="4">
    <source>
        <dbReference type="Proteomes" id="UP000435357"/>
    </source>
</evidence>
<dbReference type="RefSeq" id="WP_151168797.1">
    <property type="nucleotide sequence ID" value="NZ_WACR01000008.1"/>
</dbReference>
<comment type="caution">
    <text evidence="3">The sequence shown here is derived from an EMBL/GenBank/DDBJ whole genome shotgun (WGS) entry which is preliminary data.</text>
</comment>
<reference evidence="3 4" key="1">
    <citation type="submission" date="2019-09" db="EMBL/GenBank/DDBJ databases">
        <title>Genomes of Cryomorphaceae.</title>
        <authorList>
            <person name="Bowman J.P."/>
        </authorList>
    </citation>
    <scope>NUCLEOTIDE SEQUENCE [LARGE SCALE GENOMIC DNA]</scope>
    <source>
        <strain evidence="3 4">KCTC 52047</strain>
    </source>
</reference>
<dbReference type="EMBL" id="WACR01000008">
    <property type="protein sequence ID" value="KAB1063392.1"/>
    <property type="molecule type" value="Genomic_DNA"/>
</dbReference>
<feature type="region of interest" description="Disordered" evidence="1">
    <location>
        <begin position="1932"/>
        <end position="1962"/>
    </location>
</feature>
<feature type="region of interest" description="Disordered" evidence="1">
    <location>
        <begin position="1459"/>
        <end position="1479"/>
    </location>
</feature>
<feature type="domain" description="Gliding motility protein SprA N-terminal" evidence="2">
    <location>
        <begin position="78"/>
        <end position="458"/>
    </location>
</feature>
<feature type="domain" description="Gliding motility protein SprA N-terminal" evidence="2">
    <location>
        <begin position="1113"/>
        <end position="1634"/>
    </location>
</feature>
<keyword evidence="4" id="KW-1185">Reference proteome</keyword>
<dbReference type="InterPro" id="IPR026377">
    <property type="entry name" value="Cell_surface_SprA"/>
</dbReference>